<comment type="caution">
    <text evidence="1">The sequence shown here is derived from an EMBL/GenBank/DDBJ whole genome shotgun (WGS) entry which is preliminary data.</text>
</comment>
<dbReference type="OrthoDB" id="5496587at2"/>
<dbReference type="PANTHER" id="PTHR30203">
    <property type="entry name" value="OUTER MEMBRANE CATION EFFLUX PROTEIN"/>
    <property type="match status" value="1"/>
</dbReference>
<organism evidence="1 2">
    <name type="scientific">Polyangium spumosum</name>
    <dbReference type="NCBI Taxonomy" id="889282"/>
    <lineage>
        <taxon>Bacteria</taxon>
        <taxon>Pseudomonadati</taxon>
        <taxon>Myxococcota</taxon>
        <taxon>Polyangia</taxon>
        <taxon>Polyangiales</taxon>
        <taxon>Polyangiaceae</taxon>
        <taxon>Polyangium</taxon>
    </lineage>
</organism>
<evidence type="ECO:0008006" key="3">
    <source>
        <dbReference type="Google" id="ProtNLM"/>
    </source>
</evidence>
<reference evidence="1 2" key="1">
    <citation type="submission" date="2019-10" db="EMBL/GenBank/DDBJ databases">
        <title>A soil myxobacterium in the family Polyangiaceae.</title>
        <authorList>
            <person name="Li Y."/>
            <person name="Wang J."/>
        </authorList>
    </citation>
    <scope>NUCLEOTIDE SEQUENCE [LARGE SCALE GENOMIC DNA]</scope>
    <source>
        <strain evidence="1 2">DSM 14734</strain>
    </source>
</reference>
<gene>
    <name evidence="1" type="ORF">GF068_03455</name>
</gene>
<dbReference type="PANTHER" id="PTHR30203:SF24">
    <property type="entry name" value="BLR4935 PROTEIN"/>
    <property type="match status" value="1"/>
</dbReference>
<protein>
    <recommendedName>
        <fullName evidence="3">TolC family protein</fullName>
    </recommendedName>
</protein>
<dbReference type="Gene3D" id="1.20.1600.10">
    <property type="entry name" value="Outer membrane efflux proteins (OEP)"/>
    <property type="match status" value="1"/>
</dbReference>
<dbReference type="GO" id="GO:0015562">
    <property type="term" value="F:efflux transmembrane transporter activity"/>
    <property type="evidence" value="ECO:0007669"/>
    <property type="project" value="InterPro"/>
</dbReference>
<evidence type="ECO:0000313" key="1">
    <source>
        <dbReference type="EMBL" id="MRG90981.1"/>
    </source>
</evidence>
<accession>A0A6N7PQ39</accession>
<dbReference type="EMBL" id="WJIE01000001">
    <property type="protein sequence ID" value="MRG90981.1"/>
    <property type="molecule type" value="Genomic_DNA"/>
</dbReference>
<dbReference type="Proteomes" id="UP000440224">
    <property type="component" value="Unassembled WGS sequence"/>
</dbReference>
<name>A0A6N7PQ39_9BACT</name>
<dbReference type="RefSeq" id="WP_153817829.1">
    <property type="nucleotide sequence ID" value="NZ_WJIE01000001.1"/>
</dbReference>
<sequence length="415" mass="43734">MSSWLALPIVANVALAGSPPPKVVSFDEAIGLSVTTPDVRGAERAVEAKHALGSRISSMTENPQLYVQPGFRVLPTPNQGVELQASVTQSWNLAGLSSARKAAARVEEQELSAGARALALTQRLEAARAWIDLWAAARVLDVATREAALAGQFSRLVEKAAQASAATKADTADARAYHAEARLGVIGAEGEVFERGLTLSRALAAGPDPLAARGDLPAPTLPARPSLREAVRRAATLPSVQQKALAARVERAREAEEKAARGTSLSLGVFVQRDSPGGFVGFGAVGLTLPAFDRGERERSVMAARAAQLEGESKREAANAAADLAMAIHEVEHTQDVVDTLAGAIVPALSEGLAARVKIFEAGEGTILEVITARRSVAAAQSRLERARAANAWARVKLWLWLSALEDGKKQEKAR</sequence>
<dbReference type="InterPro" id="IPR010131">
    <property type="entry name" value="MdtP/NodT-like"/>
</dbReference>
<proteinExistence type="predicted"/>
<dbReference type="SUPFAM" id="SSF56954">
    <property type="entry name" value="Outer membrane efflux proteins (OEP)"/>
    <property type="match status" value="1"/>
</dbReference>
<dbReference type="AlphaFoldDB" id="A0A6N7PQ39"/>
<keyword evidence="2" id="KW-1185">Reference proteome</keyword>
<evidence type="ECO:0000313" key="2">
    <source>
        <dbReference type="Proteomes" id="UP000440224"/>
    </source>
</evidence>